<proteinExistence type="predicted"/>
<dbReference type="NCBIfam" id="TIGR03769">
    <property type="entry name" value="P_ac_wall_RPT"/>
    <property type="match status" value="1"/>
</dbReference>
<dbReference type="AlphaFoldDB" id="A0A2M9BCK8"/>
<reference evidence="1 2" key="1">
    <citation type="submission" date="2017-11" db="EMBL/GenBank/DDBJ databases">
        <title>Genomic Encyclopedia of Archaeal and Bacterial Type Strains, Phase II (KMG-II): From Individual Species to Whole Genera.</title>
        <authorList>
            <person name="Goeker M."/>
        </authorList>
    </citation>
    <scope>NUCLEOTIDE SEQUENCE [LARGE SCALE GENOMIC DNA]</scope>
    <source>
        <strain evidence="1 2">DSM 25625</strain>
    </source>
</reference>
<evidence type="ECO:0000313" key="2">
    <source>
        <dbReference type="Proteomes" id="UP000230161"/>
    </source>
</evidence>
<dbReference type="EMBL" id="PGFB01000005">
    <property type="protein sequence ID" value="PJJ55685.1"/>
    <property type="molecule type" value="Genomic_DNA"/>
</dbReference>
<comment type="caution">
    <text evidence="1">The sequence shown here is derived from an EMBL/GenBank/DDBJ whole genome shotgun (WGS) entry which is preliminary data.</text>
</comment>
<keyword evidence="2" id="KW-1185">Reference proteome</keyword>
<protein>
    <submittedName>
        <fullName evidence="1">Surface-anchored protein</fullName>
    </submittedName>
</protein>
<evidence type="ECO:0000313" key="1">
    <source>
        <dbReference type="EMBL" id="PJJ55685.1"/>
    </source>
</evidence>
<dbReference type="Proteomes" id="UP000230161">
    <property type="component" value="Unassembled WGS sequence"/>
</dbReference>
<gene>
    <name evidence="1" type="ORF">CLV54_3035</name>
</gene>
<name>A0A2M9BCK8_9MICO</name>
<accession>A0A2M9BCK8</accession>
<dbReference type="InterPro" id="IPR022435">
    <property type="entry name" value="Surface-anchored_actinobac"/>
</dbReference>
<organism evidence="1 2">
    <name type="scientific">Compostimonas suwonensis</name>
    <dbReference type="NCBI Taxonomy" id="1048394"/>
    <lineage>
        <taxon>Bacteria</taxon>
        <taxon>Bacillati</taxon>
        <taxon>Actinomycetota</taxon>
        <taxon>Actinomycetes</taxon>
        <taxon>Micrococcales</taxon>
        <taxon>Microbacteriaceae</taxon>
        <taxon>Compostimonas</taxon>
    </lineage>
</organism>
<sequence>MGSNMTVAIAEQAHAKRGSSRRGLAVGIVAAVSALSLGLGATAAYAATYDITSGHIDVVHTSYDADSDEIVLDLNNEGSAQAPDGLIDPADAALVVPFHAGGGSGPSGYILPDDETVAALWGVPYAGFAAGEDILASEGGPFALHEDLSYNLTDVDYTAGAGSTGTGTVDIRQGGTVFFTAEGQSHAFDITGEDGEGFHEHATWTFSQPGTYVLTFTVSAPGGYSAGAQEYTFLVG</sequence>